<name>A0A8H5ZZD6_PETAA</name>
<keyword evidence="3" id="KW-1185">Reference proteome</keyword>
<keyword evidence="1" id="KW-0472">Membrane</keyword>
<evidence type="ECO:0000256" key="1">
    <source>
        <dbReference type="SAM" id="Phobius"/>
    </source>
</evidence>
<keyword evidence="1" id="KW-1133">Transmembrane helix</keyword>
<dbReference type="AlphaFoldDB" id="A0A8H5ZZD6"/>
<sequence>MVSCTECITAARAALEDSKVCISIVADAPTWPPSVDLWVNEILLLAPFMAFLILVCNIVGNSDPSDLERLQQLIDSLHSLARSPRYSSCIRQLRIFKASMMSPRITSRPRQEDVHLTLLAINILI</sequence>
<keyword evidence="1" id="KW-0812">Transmembrane</keyword>
<reference evidence="2 3" key="1">
    <citation type="submission" date="2019-04" db="EMBL/GenBank/DDBJ databases">
        <title>Aspergillus burnettii sp. nov., novel species from soil in southeast Queensland.</title>
        <authorList>
            <person name="Gilchrist C.L.M."/>
            <person name="Pitt J.I."/>
            <person name="Lange L."/>
            <person name="Lacey H.J."/>
            <person name="Vuong D."/>
            <person name="Midgley D.J."/>
            <person name="Greenfield P."/>
            <person name="Bradbury M."/>
            <person name="Lacey E."/>
            <person name="Busk P.K."/>
            <person name="Pilgaard B."/>
            <person name="Chooi Y.H."/>
            <person name="Piggott A.M."/>
        </authorList>
    </citation>
    <scope>NUCLEOTIDE SEQUENCE [LARGE SCALE GENOMIC DNA]</scope>
    <source>
        <strain evidence="2 3">FRR 5400</strain>
    </source>
</reference>
<feature type="transmembrane region" description="Helical" evidence="1">
    <location>
        <begin position="42"/>
        <end position="60"/>
    </location>
</feature>
<protein>
    <submittedName>
        <fullName evidence="2">Uncharacterized protein</fullName>
    </submittedName>
</protein>
<dbReference type="EMBL" id="SPNV01000269">
    <property type="protein sequence ID" value="KAF5857224.1"/>
    <property type="molecule type" value="Genomic_DNA"/>
</dbReference>
<evidence type="ECO:0000313" key="2">
    <source>
        <dbReference type="EMBL" id="KAF5857224.1"/>
    </source>
</evidence>
<comment type="caution">
    <text evidence="2">The sequence shown here is derived from an EMBL/GenBank/DDBJ whole genome shotgun (WGS) entry which is preliminary data.</text>
</comment>
<proteinExistence type="predicted"/>
<organism evidence="2 3">
    <name type="scientific">Petromyces alliaceus</name>
    <name type="common">Aspergillus alliaceus</name>
    <dbReference type="NCBI Taxonomy" id="209559"/>
    <lineage>
        <taxon>Eukaryota</taxon>
        <taxon>Fungi</taxon>
        <taxon>Dikarya</taxon>
        <taxon>Ascomycota</taxon>
        <taxon>Pezizomycotina</taxon>
        <taxon>Eurotiomycetes</taxon>
        <taxon>Eurotiomycetidae</taxon>
        <taxon>Eurotiales</taxon>
        <taxon>Aspergillaceae</taxon>
        <taxon>Aspergillus</taxon>
        <taxon>Aspergillus subgen. Circumdati</taxon>
    </lineage>
</organism>
<dbReference type="Proteomes" id="UP000541154">
    <property type="component" value="Unassembled WGS sequence"/>
</dbReference>
<accession>A0A8H5ZZD6</accession>
<gene>
    <name evidence="2" type="ORF">ETB97_006066</name>
</gene>
<evidence type="ECO:0000313" key="3">
    <source>
        <dbReference type="Proteomes" id="UP000541154"/>
    </source>
</evidence>